<protein>
    <submittedName>
        <fullName evidence="4">Flagellar biosynthesis protein FlhB</fullName>
    </submittedName>
</protein>
<feature type="region of interest" description="Disordered" evidence="2">
    <location>
        <begin position="1"/>
        <end position="25"/>
    </location>
</feature>
<keyword evidence="3" id="KW-0472">Membrane</keyword>
<accession>A0ABV9QGR0</accession>
<keyword evidence="5" id="KW-1185">Reference proteome</keyword>
<sequence length="383" mass="41937">MESSQDRTLPATERKLQKARTDGQAARSRDLSHLAILGMGAASMMVLAPHLLDRIQLEMSHQLVFDAATVRTPAHMLERLQQMMTVGLVASGVFALLTSAAALLSAVASGGWVWSFKPITPQFSRLNPLSGIGNLFSKQQMANVAKMVLMTCILSFVAWKYMGNSIEEMATLILQPSSDSIGFVANWLTGGMAMLLLVVFLMALIDVPLQAFFFKDRLKMSHEEVKQEHKESDGNPEIKGRQRQRQREIADGASVGAVPKADFVVMNPTHYAVALKYDNTMTAPQVISKGTDLIAMTIRDLAKSHNIPVLQSPMLARALYAHAELDQPIPHTLYTAVAQVLAYVYRLKAALRGEGPMPDALPEVNVPPELDPLNRQAQQGATP</sequence>
<reference evidence="5" key="1">
    <citation type="journal article" date="2019" name="Int. J. Syst. Evol. Microbiol.">
        <title>The Global Catalogue of Microorganisms (GCM) 10K type strain sequencing project: providing services to taxonomists for standard genome sequencing and annotation.</title>
        <authorList>
            <consortium name="The Broad Institute Genomics Platform"/>
            <consortium name="The Broad Institute Genome Sequencing Center for Infectious Disease"/>
            <person name="Wu L."/>
            <person name="Ma J."/>
        </authorList>
    </citation>
    <scope>NUCLEOTIDE SEQUENCE [LARGE SCALE GENOMIC DNA]</scope>
    <source>
        <strain evidence="5">CCUG 49452</strain>
    </source>
</reference>
<name>A0ABV9QGR0_9BURK</name>
<evidence type="ECO:0000256" key="3">
    <source>
        <dbReference type="SAM" id="Phobius"/>
    </source>
</evidence>
<dbReference type="InterPro" id="IPR006135">
    <property type="entry name" value="T3SS_substrate_exporter"/>
</dbReference>
<dbReference type="SUPFAM" id="SSF160544">
    <property type="entry name" value="EscU C-terminal domain-like"/>
    <property type="match status" value="1"/>
</dbReference>
<dbReference type="PRINTS" id="PR00950">
    <property type="entry name" value="TYPE3IMSPROT"/>
</dbReference>
<evidence type="ECO:0000313" key="5">
    <source>
        <dbReference type="Proteomes" id="UP001596001"/>
    </source>
</evidence>
<keyword evidence="4" id="KW-0969">Cilium</keyword>
<feature type="compositionally biased region" description="Basic and acidic residues" evidence="2">
    <location>
        <begin position="225"/>
        <end position="250"/>
    </location>
</feature>
<dbReference type="Pfam" id="PF01312">
    <property type="entry name" value="Bac_export_2"/>
    <property type="match status" value="1"/>
</dbReference>
<dbReference type="PANTHER" id="PTHR30531">
    <property type="entry name" value="FLAGELLAR BIOSYNTHETIC PROTEIN FLHB"/>
    <property type="match status" value="1"/>
</dbReference>
<proteinExistence type="inferred from homology"/>
<dbReference type="PANTHER" id="PTHR30531:SF12">
    <property type="entry name" value="FLAGELLAR BIOSYNTHETIC PROTEIN FLHB"/>
    <property type="match status" value="1"/>
</dbReference>
<keyword evidence="3" id="KW-0812">Transmembrane</keyword>
<feature type="transmembrane region" description="Helical" evidence="3">
    <location>
        <begin position="86"/>
        <end position="114"/>
    </location>
</feature>
<dbReference type="RefSeq" id="WP_382432993.1">
    <property type="nucleotide sequence ID" value="NZ_JBHSHJ010000008.1"/>
</dbReference>
<feature type="region of interest" description="Disordered" evidence="2">
    <location>
        <begin position="360"/>
        <end position="383"/>
    </location>
</feature>
<comment type="similarity">
    <text evidence="1">Belongs to the type III secretion exporter family.</text>
</comment>
<dbReference type="InterPro" id="IPR029025">
    <property type="entry name" value="T3SS_substrate_exporter_C"/>
</dbReference>
<feature type="region of interest" description="Disordered" evidence="2">
    <location>
        <begin position="225"/>
        <end position="251"/>
    </location>
</feature>
<evidence type="ECO:0000256" key="2">
    <source>
        <dbReference type="SAM" id="MobiDB-lite"/>
    </source>
</evidence>
<evidence type="ECO:0000256" key="1">
    <source>
        <dbReference type="ARBA" id="ARBA00010690"/>
    </source>
</evidence>
<feature type="compositionally biased region" description="Basic and acidic residues" evidence="2">
    <location>
        <begin position="12"/>
        <end position="25"/>
    </location>
</feature>
<feature type="transmembrane region" description="Helical" evidence="3">
    <location>
        <begin position="144"/>
        <end position="162"/>
    </location>
</feature>
<dbReference type="Gene3D" id="3.40.1690.10">
    <property type="entry name" value="secretion proteins EscU"/>
    <property type="match status" value="1"/>
</dbReference>
<evidence type="ECO:0000313" key="4">
    <source>
        <dbReference type="EMBL" id="MFC4789527.1"/>
    </source>
</evidence>
<keyword evidence="4" id="KW-0282">Flagellum</keyword>
<dbReference type="EMBL" id="JBHSHJ010000008">
    <property type="protein sequence ID" value="MFC4789527.1"/>
    <property type="molecule type" value="Genomic_DNA"/>
</dbReference>
<dbReference type="Proteomes" id="UP001596001">
    <property type="component" value="Unassembled WGS sequence"/>
</dbReference>
<keyword evidence="3" id="KW-1133">Transmembrane helix</keyword>
<feature type="transmembrane region" description="Helical" evidence="3">
    <location>
        <begin position="183"/>
        <end position="205"/>
    </location>
</feature>
<comment type="caution">
    <text evidence="4">The sequence shown here is derived from an EMBL/GenBank/DDBJ whole genome shotgun (WGS) entry which is preliminary data.</text>
</comment>
<organism evidence="4 5">
    <name type="scientific">Giesbergeria sinuosa</name>
    <dbReference type="NCBI Taxonomy" id="80883"/>
    <lineage>
        <taxon>Bacteria</taxon>
        <taxon>Pseudomonadati</taxon>
        <taxon>Pseudomonadota</taxon>
        <taxon>Betaproteobacteria</taxon>
        <taxon>Burkholderiales</taxon>
        <taxon>Comamonadaceae</taxon>
        <taxon>Giesbergeria</taxon>
    </lineage>
</organism>
<keyword evidence="4" id="KW-0966">Cell projection</keyword>
<dbReference type="Gene3D" id="6.10.250.2080">
    <property type="match status" value="1"/>
</dbReference>
<gene>
    <name evidence="4" type="ORF">ACFO6X_11110</name>
</gene>